<evidence type="ECO:0000313" key="2">
    <source>
        <dbReference type="Proteomes" id="UP000298616"/>
    </source>
</evidence>
<organism evidence="1 2">
    <name type="scientific">Mangrovivirga cuniculi</name>
    <dbReference type="NCBI Taxonomy" id="2715131"/>
    <lineage>
        <taxon>Bacteria</taxon>
        <taxon>Pseudomonadati</taxon>
        <taxon>Bacteroidota</taxon>
        <taxon>Cytophagia</taxon>
        <taxon>Cytophagales</taxon>
        <taxon>Mangrovivirgaceae</taxon>
        <taxon>Mangrovivirga</taxon>
    </lineage>
</organism>
<dbReference type="Proteomes" id="UP000298616">
    <property type="component" value="Chromosome"/>
</dbReference>
<sequence>MIYIVDSGGTGADWRFISEKGEISQLRTEGLQANLSSEDDFKKVFSQVKEHAQEVPSEIYFYGAGCQRKEPAAFVESNIRFFGKILIFMFMVMFLPRPEVHVGIIQVFLVSWEPVHLQYISMERK</sequence>
<dbReference type="SUPFAM" id="SSF53067">
    <property type="entry name" value="Actin-like ATPase domain"/>
    <property type="match status" value="1"/>
</dbReference>
<dbReference type="AlphaFoldDB" id="A0A4D7JX19"/>
<proteinExistence type="predicted"/>
<dbReference type="InterPro" id="IPR043129">
    <property type="entry name" value="ATPase_NBD"/>
</dbReference>
<protein>
    <recommendedName>
        <fullName evidence="3">N-acetylglucosamine kinase</fullName>
    </recommendedName>
</protein>
<keyword evidence="2" id="KW-1185">Reference proteome</keyword>
<name>A0A4D7JX19_9BACT</name>
<dbReference type="EMBL" id="CP028923">
    <property type="protein sequence ID" value="QCK13304.1"/>
    <property type="molecule type" value="Genomic_DNA"/>
</dbReference>
<dbReference type="KEGG" id="fpf:DCC35_00340"/>
<dbReference type="RefSeq" id="WP_137088901.1">
    <property type="nucleotide sequence ID" value="NZ_CP028923.1"/>
</dbReference>
<dbReference type="Gene3D" id="3.30.420.40">
    <property type="match status" value="1"/>
</dbReference>
<evidence type="ECO:0000313" key="1">
    <source>
        <dbReference type="EMBL" id="QCK13304.1"/>
    </source>
</evidence>
<evidence type="ECO:0008006" key="3">
    <source>
        <dbReference type="Google" id="ProtNLM"/>
    </source>
</evidence>
<accession>A0A4D7JX19</accession>
<reference evidence="1 2" key="1">
    <citation type="submission" date="2018-04" db="EMBL/GenBank/DDBJ databases">
        <title>Complete genome uncultured novel isolate.</title>
        <authorList>
            <person name="Merlino G."/>
        </authorList>
    </citation>
    <scope>NUCLEOTIDE SEQUENCE [LARGE SCALE GENOMIC DNA]</scope>
    <source>
        <strain evidence="2">R1DC9</strain>
    </source>
</reference>
<dbReference type="OrthoDB" id="871343at2"/>
<gene>
    <name evidence="1" type="ORF">DCC35_00340</name>
</gene>